<organism evidence="4 5">
    <name type="scientific">Racocetra fulgida</name>
    <dbReference type="NCBI Taxonomy" id="60492"/>
    <lineage>
        <taxon>Eukaryota</taxon>
        <taxon>Fungi</taxon>
        <taxon>Fungi incertae sedis</taxon>
        <taxon>Mucoromycota</taxon>
        <taxon>Glomeromycotina</taxon>
        <taxon>Glomeromycetes</taxon>
        <taxon>Diversisporales</taxon>
        <taxon>Gigasporaceae</taxon>
        <taxon>Racocetra</taxon>
    </lineage>
</organism>
<proteinExistence type="predicted"/>
<gene>
    <name evidence="4" type="ORF">RFULGI_LOCUS3059</name>
</gene>
<evidence type="ECO:0000313" key="4">
    <source>
        <dbReference type="EMBL" id="CAG8514621.1"/>
    </source>
</evidence>
<protein>
    <submittedName>
        <fullName evidence="4">15457_t:CDS:1</fullName>
    </submittedName>
</protein>
<sequence>ARNITQKAVQFHRWDVLKKLQNILVDIQKDELLDSNSSDENNDSDKENNKLGSAFLQNPKKRKAKGHPKSSKRIKRSEELNQTKQQNQCGNCGEYGHYRPKCPKK</sequence>
<dbReference type="Proteomes" id="UP000789396">
    <property type="component" value="Unassembled WGS sequence"/>
</dbReference>
<feature type="compositionally biased region" description="Basic residues" evidence="2">
    <location>
        <begin position="59"/>
        <end position="75"/>
    </location>
</feature>
<keyword evidence="1" id="KW-0863">Zinc-finger</keyword>
<dbReference type="AlphaFoldDB" id="A0A9N9A2E7"/>
<dbReference type="EMBL" id="CAJVPZ010002514">
    <property type="protein sequence ID" value="CAG8514621.1"/>
    <property type="molecule type" value="Genomic_DNA"/>
</dbReference>
<dbReference type="SUPFAM" id="SSF57756">
    <property type="entry name" value="Retrovirus zinc finger-like domains"/>
    <property type="match status" value="1"/>
</dbReference>
<comment type="caution">
    <text evidence="4">The sequence shown here is derived from an EMBL/GenBank/DDBJ whole genome shotgun (WGS) entry which is preliminary data.</text>
</comment>
<feature type="non-terminal residue" evidence="4">
    <location>
        <position position="1"/>
    </location>
</feature>
<reference evidence="4" key="1">
    <citation type="submission" date="2021-06" db="EMBL/GenBank/DDBJ databases">
        <authorList>
            <person name="Kallberg Y."/>
            <person name="Tangrot J."/>
            <person name="Rosling A."/>
        </authorList>
    </citation>
    <scope>NUCLEOTIDE SEQUENCE</scope>
    <source>
        <strain evidence="4">IN212</strain>
    </source>
</reference>
<feature type="region of interest" description="Disordered" evidence="2">
    <location>
        <begin position="29"/>
        <end position="105"/>
    </location>
</feature>
<feature type="domain" description="CCHC-type" evidence="3">
    <location>
        <begin position="89"/>
        <end position="104"/>
    </location>
</feature>
<evidence type="ECO:0000259" key="3">
    <source>
        <dbReference type="PROSITE" id="PS50158"/>
    </source>
</evidence>
<keyword evidence="5" id="KW-1185">Reference proteome</keyword>
<evidence type="ECO:0000256" key="2">
    <source>
        <dbReference type="SAM" id="MobiDB-lite"/>
    </source>
</evidence>
<dbReference type="PROSITE" id="PS50158">
    <property type="entry name" value="ZF_CCHC"/>
    <property type="match status" value="1"/>
</dbReference>
<dbReference type="InterPro" id="IPR036875">
    <property type="entry name" value="Znf_CCHC_sf"/>
</dbReference>
<accession>A0A9N9A2E7</accession>
<keyword evidence="1" id="KW-0479">Metal-binding</keyword>
<name>A0A9N9A2E7_9GLOM</name>
<dbReference type="InterPro" id="IPR001878">
    <property type="entry name" value="Znf_CCHC"/>
</dbReference>
<dbReference type="GO" id="GO:0008270">
    <property type="term" value="F:zinc ion binding"/>
    <property type="evidence" value="ECO:0007669"/>
    <property type="project" value="UniProtKB-KW"/>
</dbReference>
<evidence type="ECO:0000256" key="1">
    <source>
        <dbReference type="PROSITE-ProRule" id="PRU00047"/>
    </source>
</evidence>
<evidence type="ECO:0000313" key="5">
    <source>
        <dbReference type="Proteomes" id="UP000789396"/>
    </source>
</evidence>
<keyword evidence="1" id="KW-0862">Zinc</keyword>
<dbReference type="GO" id="GO:0003676">
    <property type="term" value="F:nucleic acid binding"/>
    <property type="evidence" value="ECO:0007669"/>
    <property type="project" value="InterPro"/>
</dbReference>